<dbReference type="Gene3D" id="1.20.1050.10">
    <property type="match status" value="1"/>
</dbReference>
<dbReference type="Pfam" id="PF22041">
    <property type="entry name" value="GST_C_7"/>
    <property type="match status" value="1"/>
</dbReference>
<proteinExistence type="predicted"/>
<dbReference type="SUPFAM" id="SSF52833">
    <property type="entry name" value="Thioredoxin-like"/>
    <property type="match status" value="1"/>
</dbReference>
<dbReference type="PROSITE" id="PS50404">
    <property type="entry name" value="GST_NTER"/>
    <property type="match status" value="1"/>
</dbReference>
<evidence type="ECO:0000313" key="3">
    <source>
        <dbReference type="Proteomes" id="UP001465976"/>
    </source>
</evidence>
<dbReference type="Proteomes" id="UP001465976">
    <property type="component" value="Unassembled WGS sequence"/>
</dbReference>
<dbReference type="InterPro" id="IPR054416">
    <property type="entry name" value="GST_UstS-like_C"/>
</dbReference>
<dbReference type="SUPFAM" id="SSF47616">
    <property type="entry name" value="GST C-terminal domain-like"/>
    <property type="match status" value="1"/>
</dbReference>
<protein>
    <recommendedName>
        <fullName evidence="1">GST N-terminal domain-containing protein</fullName>
    </recommendedName>
</protein>
<dbReference type="InterPro" id="IPR004045">
    <property type="entry name" value="Glutathione_S-Trfase_N"/>
</dbReference>
<organism evidence="2 3">
    <name type="scientific">Marasmius crinis-equi</name>
    <dbReference type="NCBI Taxonomy" id="585013"/>
    <lineage>
        <taxon>Eukaryota</taxon>
        <taxon>Fungi</taxon>
        <taxon>Dikarya</taxon>
        <taxon>Basidiomycota</taxon>
        <taxon>Agaricomycotina</taxon>
        <taxon>Agaricomycetes</taxon>
        <taxon>Agaricomycetidae</taxon>
        <taxon>Agaricales</taxon>
        <taxon>Marasmiineae</taxon>
        <taxon>Marasmiaceae</taxon>
        <taxon>Marasmius</taxon>
    </lineage>
</organism>
<name>A0ABR3F042_9AGAR</name>
<dbReference type="Gene3D" id="3.40.30.10">
    <property type="entry name" value="Glutaredoxin"/>
    <property type="match status" value="1"/>
</dbReference>
<comment type="caution">
    <text evidence="2">The sequence shown here is derived from an EMBL/GenBank/DDBJ whole genome shotgun (WGS) entry which is preliminary data.</text>
</comment>
<dbReference type="InterPro" id="IPR036282">
    <property type="entry name" value="Glutathione-S-Trfase_C_sf"/>
</dbReference>
<evidence type="ECO:0000259" key="1">
    <source>
        <dbReference type="PROSITE" id="PS50404"/>
    </source>
</evidence>
<dbReference type="EMBL" id="JBAHYK010001311">
    <property type="protein sequence ID" value="KAL0568558.1"/>
    <property type="molecule type" value="Genomic_DNA"/>
</dbReference>
<feature type="domain" description="GST N-terminal" evidence="1">
    <location>
        <begin position="9"/>
        <end position="100"/>
    </location>
</feature>
<gene>
    <name evidence="2" type="ORF">V5O48_013425</name>
</gene>
<accession>A0ABR3F042</accession>
<reference evidence="2 3" key="1">
    <citation type="submission" date="2024-02" db="EMBL/GenBank/DDBJ databases">
        <title>A draft genome for the cacao thread blight pathogen Marasmius crinis-equi.</title>
        <authorList>
            <person name="Cohen S.P."/>
            <person name="Baruah I.K."/>
            <person name="Amoako-Attah I."/>
            <person name="Bukari Y."/>
            <person name="Meinhardt L.W."/>
            <person name="Bailey B.A."/>
        </authorList>
    </citation>
    <scope>NUCLEOTIDE SEQUENCE [LARGE SCALE GENOMIC DNA]</scope>
    <source>
        <strain evidence="2 3">GH-76</strain>
    </source>
</reference>
<evidence type="ECO:0000313" key="2">
    <source>
        <dbReference type="EMBL" id="KAL0568558.1"/>
    </source>
</evidence>
<dbReference type="InterPro" id="IPR036249">
    <property type="entry name" value="Thioredoxin-like_sf"/>
</dbReference>
<sequence length="247" mass="27520">MISLYDLGPTAYPVGLGTSPHVRKIIFTLNYKQIPFKIEVLDVDDLEDTAKAVGAPHTSILANGQPRYTVPFIKDHSTGKAISDSIVIAEYLDQAYPDTPKVFPDGTCVLQSVFMNYTGQKVKMLSPMILPKFDDLVPGFIDGRRKKYGGGPESPYPERPKLSEEQTKEMWGRAKASFAELEGAYGKEELWVIGDRPVYADFVLSVVFVTMMIAFGEESEEWKNVRGWAGGRIGRLVDGVLKYRSVD</sequence>
<keyword evidence="3" id="KW-1185">Reference proteome</keyword>
<dbReference type="Pfam" id="PF13409">
    <property type="entry name" value="GST_N_2"/>
    <property type="match status" value="1"/>
</dbReference>